<sequence>MTRKKIFIFDLDGTLIDAYPAIVKSFNSCMRAEGCPSRPAAVIRRAVGWGDRKLLEPFVPAARLPYVLACYRKRHAVDLKRYVRWMPYARQLLCDLKKRGIRTAVASNRPTRFTRIIIRHLGAGRLFDKILCADKLSSARGRKYYKPHPMILRRILKALRGRRSEAVYVGDMAIDIQTGRRAGISTAAIATGSSSLQELRREKPDYLFASLKALKKSLGHPPSQEAKA</sequence>
<dbReference type="SFLD" id="SFLDG01129">
    <property type="entry name" value="C1.5:_HAD__Beta-PGM__Phosphata"/>
    <property type="match status" value="1"/>
</dbReference>
<dbReference type="SFLD" id="SFLDS00003">
    <property type="entry name" value="Haloacid_Dehalogenase"/>
    <property type="match status" value="1"/>
</dbReference>
<comment type="similarity">
    <text evidence="3">Belongs to the HAD-like hydrolase superfamily. CbbY/CbbZ/Gph/YieH family.</text>
</comment>
<dbReference type="InterPro" id="IPR050155">
    <property type="entry name" value="HAD-like_hydrolase_sf"/>
</dbReference>
<comment type="pathway">
    <text evidence="2">Organic acid metabolism; glycolate biosynthesis; glycolate from 2-phosphoglycolate: step 1/1.</text>
</comment>
<dbReference type="GO" id="GO:0006281">
    <property type="term" value="P:DNA repair"/>
    <property type="evidence" value="ECO:0007669"/>
    <property type="project" value="TreeGrafter"/>
</dbReference>
<dbReference type="PANTHER" id="PTHR43434">
    <property type="entry name" value="PHOSPHOGLYCOLATE PHOSPHATASE"/>
    <property type="match status" value="1"/>
</dbReference>
<comment type="catalytic activity">
    <reaction evidence="1">
        <text>2-phosphoglycolate + H2O = glycolate + phosphate</text>
        <dbReference type="Rhea" id="RHEA:14369"/>
        <dbReference type="ChEBI" id="CHEBI:15377"/>
        <dbReference type="ChEBI" id="CHEBI:29805"/>
        <dbReference type="ChEBI" id="CHEBI:43474"/>
        <dbReference type="ChEBI" id="CHEBI:58033"/>
        <dbReference type="EC" id="3.1.3.18"/>
    </reaction>
</comment>
<dbReference type="KEGG" id="vai:BU251_00265"/>
<dbReference type="Pfam" id="PF13419">
    <property type="entry name" value="HAD_2"/>
    <property type="match status" value="1"/>
</dbReference>
<evidence type="ECO:0000256" key="4">
    <source>
        <dbReference type="ARBA" id="ARBA00013078"/>
    </source>
</evidence>
<dbReference type="GO" id="GO:0005829">
    <property type="term" value="C:cytosol"/>
    <property type="evidence" value="ECO:0007669"/>
    <property type="project" value="TreeGrafter"/>
</dbReference>
<dbReference type="Gene3D" id="1.10.150.240">
    <property type="entry name" value="Putative phosphatase, domain 2"/>
    <property type="match status" value="1"/>
</dbReference>
<accession>A0A410P2G4</accession>
<dbReference type="AlphaFoldDB" id="A0A410P2G4"/>
<evidence type="ECO:0000313" key="5">
    <source>
        <dbReference type="EMBL" id="QAT16282.1"/>
    </source>
</evidence>
<dbReference type="InterPro" id="IPR006439">
    <property type="entry name" value="HAD-SF_hydro_IA"/>
</dbReference>
<evidence type="ECO:0000256" key="3">
    <source>
        <dbReference type="ARBA" id="ARBA00006171"/>
    </source>
</evidence>
<dbReference type="EC" id="3.1.3.18" evidence="4"/>
<dbReference type="PANTHER" id="PTHR43434:SF1">
    <property type="entry name" value="PHOSPHOGLYCOLATE PHOSPHATASE"/>
    <property type="match status" value="1"/>
</dbReference>
<dbReference type="SUPFAM" id="SSF56784">
    <property type="entry name" value="HAD-like"/>
    <property type="match status" value="1"/>
</dbReference>
<protein>
    <recommendedName>
        <fullName evidence="4">phosphoglycolate phosphatase</fullName>
        <ecNumber evidence="4">3.1.3.18</ecNumber>
    </recommendedName>
</protein>
<dbReference type="InterPro" id="IPR036412">
    <property type="entry name" value="HAD-like_sf"/>
</dbReference>
<dbReference type="InterPro" id="IPR023214">
    <property type="entry name" value="HAD_sf"/>
</dbReference>
<evidence type="ECO:0000313" key="6">
    <source>
        <dbReference type="Proteomes" id="UP000287243"/>
    </source>
</evidence>
<gene>
    <name evidence="5" type="ORF">BU251_00265</name>
</gene>
<dbReference type="InterPro" id="IPR023198">
    <property type="entry name" value="PGP-like_dom2"/>
</dbReference>
<dbReference type="RefSeq" id="WP_128698917.1">
    <property type="nucleotide sequence ID" value="NZ_CP019384.1"/>
</dbReference>
<evidence type="ECO:0000256" key="1">
    <source>
        <dbReference type="ARBA" id="ARBA00000830"/>
    </source>
</evidence>
<keyword evidence="6" id="KW-1185">Reference proteome</keyword>
<dbReference type="NCBIfam" id="TIGR01549">
    <property type="entry name" value="HAD-SF-IA-v1"/>
    <property type="match status" value="1"/>
</dbReference>
<reference evidence="5 6" key="1">
    <citation type="submission" date="2017-01" db="EMBL/GenBank/DDBJ databases">
        <title>First insights into the biology of 'candidatus Vampirococcus archaeovorus'.</title>
        <authorList>
            <person name="Kizina J."/>
            <person name="Jordan S."/>
            <person name="Stueber K."/>
            <person name="Reinhardt R."/>
            <person name="Harder J."/>
        </authorList>
    </citation>
    <scope>NUCLEOTIDE SEQUENCE [LARGE SCALE GENOMIC DNA]</scope>
    <source>
        <strain evidence="5 6">LiM</strain>
    </source>
</reference>
<dbReference type="Gene3D" id="3.40.50.1000">
    <property type="entry name" value="HAD superfamily/HAD-like"/>
    <property type="match status" value="1"/>
</dbReference>
<name>A0A410P2G4_VELA1</name>
<dbReference type="OrthoDB" id="9807630at2"/>
<dbReference type="SFLD" id="SFLDG01135">
    <property type="entry name" value="C1.5.6:_HAD__Beta-PGM__Phospha"/>
    <property type="match status" value="1"/>
</dbReference>
<dbReference type="PRINTS" id="PR00413">
    <property type="entry name" value="HADHALOGNASE"/>
</dbReference>
<dbReference type="EMBL" id="CP019384">
    <property type="protein sequence ID" value="QAT16282.1"/>
    <property type="molecule type" value="Genomic_DNA"/>
</dbReference>
<organism evidence="5 6">
    <name type="scientific">Velamenicoccus archaeovorus</name>
    <dbReference type="NCBI Taxonomy" id="1930593"/>
    <lineage>
        <taxon>Bacteria</taxon>
        <taxon>Pseudomonadati</taxon>
        <taxon>Candidatus Omnitrophota</taxon>
        <taxon>Candidatus Velamenicoccus</taxon>
    </lineage>
</organism>
<keyword evidence="5" id="KW-0378">Hydrolase</keyword>
<proteinExistence type="inferred from homology"/>
<dbReference type="InterPro" id="IPR041492">
    <property type="entry name" value="HAD_2"/>
</dbReference>
<dbReference type="Proteomes" id="UP000287243">
    <property type="component" value="Chromosome"/>
</dbReference>
<evidence type="ECO:0000256" key="2">
    <source>
        <dbReference type="ARBA" id="ARBA00004818"/>
    </source>
</evidence>
<dbReference type="GO" id="GO:0008967">
    <property type="term" value="F:phosphoglycolate phosphatase activity"/>
    <property type="evidence" value="ECO:0007669"/>
    <property type="project" value="UniProtKB-EC"/>
</dbReference>